<evidence type="ECO:0000256" key="1">
    <source>
        <dbReference type="ARBA" id="ARBA00007734"/>
    </source>
</evidence>
<evidence type="ECO:0000259" key="2">
    <source>
        <dbReference type="PROSITE" id="PS51782"/>
    </source>
</evidence>
<dbReference type="CDD" id="cd16894">
    <property type="entry name" value="MltD-like"/>
    <property type="match status" value="1"/>
</dbReference>
<dbReference type="InterPro" id="IPR018392">
    <property type="entry name" value="LysM"/>
</dbReference>
<dbReference type="PANTHER" id="PTHR37423:SF2">
    <property type="entry name" value="MEMBRANE-BOUND LYTIC MUREIN TRANSGLYCOSYLASE C"/>
    <property type="match status" value="1"/>
</dbReference>
<reference evidence="3" key="1">
    <citation type="submission" date="2019-01" db="EMBL/GenBank/DDBJ databases">
        <authorList>
            <consortium name="Genoscope - CEA"/>
            <person name="William W."/>
        </authorList>
    </citation>
    <scope>NUCLEOTIDE SEQUENCE</scope>
    <source>
        <strain evidence="3">CR-1</strain>
    </source>
</reference>
<protein>
    <submittedName>
        <fullName evidence="3">Lytic transglycosylase</fullName>
    </submittedName>
</protein>
<dbReference type="SMART" id="SM00257">
    <property type="entry name" value="LysM"/>
    <property type="match status" value="2"/>
</dbReference>
<name>A0A484HJJ3_9BACT</name>
<dbReference type="SUPFAM" id="SSF53955">
    <property type="entry name" value="Lysozyme-like"/>
    <property type="match status" value="1"/>
</dbReference>
<sequence length="492" mass="56124">MGRLMDRYMRLKRMTIRQAVFGVGLWLALCAAPGFCMDDSPYSGARIFLSEARTLCDYSQELWEKGDMDSAMEALDRAYGLIGRVNEGKNRILARRKESLRFKISKRILEIHTSRRTGPDIVAGAHDEIPLEMNRHIRSELDAFTRGREKGFFKRAWRRSGKYREHIVRKLDAAGMPSELSWLPLIESGFRPNALSEAKALGLWQFIRTTGAKYGLKRNRYIDERLDPYKSTDAAIKYLSRLHEIFGDWNMALAAYNCGEGRVLREIKRRGKKYFDNFWDIYERLPRETARYVPRFLATLHIVKNPAKYGLDPARRASPPRFEIVSVPKRIRLKDAAFRMGISEKVLTKLNPSLRARVVPAENYPLKVPPGKAGILAAGLDRIRSVKYFAGGETLYHRIRPGETLSGIARRHRVSVRKIASANGIRVNSVIVAGRKLKIPGGGETFKTYLVKDGDTPFEIALKHNMTLSAFLRINGLSKRSKIYPGQRLLVV</sequence>
<dbReference type="Gene3D" id="3.10.350.10">
    <property type="entry name" value="LysM domain"/>
    <property type="match status" value="2"/>
</dbReference>
<feature type="domain" description="LysM" evidence="2">
    <location>
        <begin position="395"/>
        <end position="439"/>
    </location>
</feature>
<dbReference type="EMBL" id="CAACVI010000050">
    <property type="protein sequence ID" value="VEN75294.1"/>
    <property type="molecule type" value="Genomic_DNA"/>
</dbReference>
<gene>
    <name evidence="3" type="ORF">EPICR_70136</name>
</gene>
<organism evidence="3">
    <name type="scientific">uncultured Desulfobacteraceae bacterium</name>
    <dbReference type="NCBI Taxonomy" id="218296"/>
    <lineage>
        <taxon>Bacteria</taxon>
        <taxon>Pseudomonadati</taxon>
        <taxon>Thermodesulfobacteriota</taxon>
        <taxon>Desulfobacteria</taxon>
        <taxon>Desulfobacterales</taxon>
        <taxon>Desulfobacteraceae</taxon>
        <taxon>environmental samples</taxon>
    </lineage>
</organism>
<dbReference type="AlphaFoldDB" id="A0A484HJJ3"/>
<dbReference type="Pfam" id="PF01476">
    <property type="entry name" value="LysM"/>
    <property type="match status" value="2"/>
</dbReference>
<dbReference type="GO" id="GO:0000270">
    <property type="term" value="P:peptidoglycan metabolic process"/>
    <property type="evidence" value="ECO:0007669"/>
    <property type="project" value="InterPro"/>
</dbReference>
<dbReference type="GO" id="GO:0016020">
    <property type="term" value="C:membrane"/>
    <property type="evidence" value="ECO:0007669"/>
    <property type="project" value="InterPro"/>
</dbReference>
<dbReference type="InterPro" id="IPR000189">
    <property type="entry name" value="Transglyc_AS"/>
</dbReference>
<dbReference type="Gene3D" id="1.10.530.10">
    <property type="match status" value="1"/>
</dbReference>
<dbReference type="PROSITE" id="PS51782">
    <property type="entry name" value="LYSM"/>
    <property type="match status" value="2"/>
</dbReference>
<dbReference type="PANTHER" id="PTHR37423">
    <property type="entry name" value="SOLUBLE LYTIC MUREIN TRANSGLYCOSYLASE-RELATED"/>
    <property type="match status" value="1"/>
</dbReference>
<feature type="domain" description="LysM" evidence="2">
    <location>
        <begin position="447"/>
        <end position="491"/>
    </location>
</feature>
<proteinExistence type="inferred from homology"/>
<comment type="similarity">
    <text evidence="1">Belongs to the transglycosylase Slt family.</text>
</comment>
<dbReference type="Pfam" id="PF01464">
    <property type="entry name" value="SLT"/>
    <property type="match status" value="1"/>
</dbReference>
<dbReference type="CDD" id="cd00118">
    <property type="entry name" value="LysM"/>
    <property type="match status" value="2"/>
</dbReference>
<evidence type="ECO:0000313" key="3">
    <source>
        <dbReference type="EMBL" id="VEN75294.1"/>
    </source>
</evidence>
<dbReference type="PROSITE" id="PS00922">
    <property type="entry name" value="TRANSGLYCOSYLASE"/>
    <property type="match status" value="1"/>
</dbReference>
<dbReference type="GO" id="GO:0008933">
    <property type="term" value="F:peptidoglycan lytic transglycosylase activity"/>
    <property type="evidence" value="ECO:0007669"/>
    <property type="project" value="InterPro"/>
</dbReference>
<dbReference type="InterPro" id="IPR008258">
    <property type="entry name" value="Transglycosylase_SLT_dom_1"/>
</dbReference>
<dbReference type="SUPFAM" id="SSF54106">
    <property type="entry name" value="LysM domain"/>
    <property type="match status" value="2"/>
</dbReference>
<dbReference type="InterPro" id="IPR023346">
    <property type="entry name" value="Lysozyme-like_dom_sf"/>
</dbReference>
<dbReference type="InterPro" id="IPR036779">
    <property type="entry name" value="LysM_dom_sf"/>
</dbReference>
<accession>A0A484HJJ3</accession>